<dbReference type="GO" id="GO:0016788">
    <property type="term" value="F:hydrolase activity, acting on ester bonds"/>
    <property type="evidence" value="ECO:0007669"/>
    <property type="project" value="InterPro"/>
</dbReference>
<dbReference type="PANTHER" id="PTHR22835:SF517">
    <property type="entry name" value="GDSL-LIKE LIPASE_ACYLHYDROLASE FAMILY PROTEIN, EXPRESSED"/>
    <property type="match status" value="1"/>
</dbReference>
<keyword evidence="3" id="KW-0378">Hydrolase</keyword>
<keyword evidence="2" id="KW-0732">Signal</keyword>
<dbReference type="SUPFAM" id="SSF52266">
    <property type="entry name" value="SGNH hydrolase"/>
    <property type="match status" value="1"/>
</dbReference>
<gene>
    <name evidence="5" type="ORF">POM88_014890</name>
</gene>
<keyword evidence="4" id="KW-0325">Glycoprotein</keyword>
<dbReference type="Gene3D" id="3.40.50.1110">
    <property type="entry name" value="SGNH hydrolase"/>
    <property type="match status" value="1"/>
</dbReference>
<protein>
    <submittedName>
        <fullName evidence="5">Acetylajmalan esterase-like</fullName>
    </submittedName>
</protein>
<evidence type="ECO:0000256" key="3">
    <source>
        <dbReference type="ARBA" id="ARBA00022801"/>
    </source>
</evidence>
<evidence type="ECO:0000313" key="6">
    <source>
        <dbReference type="Proteomes" id="UP001237642"/>
    </source>
</evidence>
<evidence type="ECO:0000256" key="1">
    <source>
        <dbReference type="ARBA" id="ARBA00008668"/>
    </source>
</evidence>
<dbReference type="CDD" id="cd01837">
    <property type="entry name" value="SGNH_plant_lipase_like"/>
    <property type="match status" value="1"/>
</dbReference>
<dbReference type="InterPro" id="IPR035669">
    <property type="entry name" value="SGNH_plant_lipase-like"/>
</dbReference>
<keyword evidence="6" id="KW-1185">Reference proteome</keyword>
<name>A0AAD8ILR6_9APIA</name>
<accession>A0AAD8ILR6</accession>
<dbReference type="InterPro" id="IPR036514">
    <property type="entry name" value="SGNH_hydro_sf"/>
</dbReference>
<dbReference type="Proteomes" id="UP001237642">
    <property type="component" value="Unassembled WGS sequence"/>
</dbReference>
<dbReference type="PANTHER" id="PTHR22835">
    <property type="entry name" value="ZINC FINGER FYVE DOMAIN CONTAINING PROTEIN"/>
    <property type="match status" value="1"/>
</dbReference>
<sequence>MIFSSSLCRTQVASTSLGSGLPDIRMLRSCQIHSIYQLGDSISDTGNSKVENPLKDCDQLPYGISFLQEPTGRCSDGLLMIDHIASAAGIPLLNPYLKSNANFTNGVNFAVGGSTALSANALAKRNIILPSTNSSLGVQLEWMSTYFASQCNRAIDCSPGSMKHALFMVGEIGGNDYNFALLQGKTVAEAQNMVPEVVEIIIYAIRRVVGFGATRVIVPGNFPIGCFPGFLAPFISNNESSYDKDQCLKEMNKVAEFHNEYLQHAVDRLQEENPTTTIVYADYYNAFKWLLHNAPHLGIDATSILKSCCGKGGKYSFSLTDRCGRPDVPACSNPDEYISWDGVHLTQKAYSVLAQWLVADITPKLNCINLQDQ</sequence>
<dbReference type="InterPro" id="IPR001087">
    <property type="entry name" value="GDSL"/>
</dbReference>
<dbReference type="AlphaFoldDB" id="A0AAD8ILR6"/>
<comment type="caution">
    <text evidence="5">The sequence shown here is derived from an EMBL/GenBank/DDBJ whole genome shotgun (WGS) entry which is preliminary data.</text>
</comment>
<comment type="similarity">
    <text evidence="1">Belongs to the 'GDSL' lipolytic enzyme family.</text>
</comment>
<evidence type="ECO:0000256" key="4">
    <source>
        <dbReference type="ARBA" id="ARBA00023180"/>
    </source>
</evidence>
<evidence type="ECO:0000256" key="2">
    <source>
        <dbReference type="ARBA" id="ARBA00022729"/>
    </source>
</evidence>
<dbReference type="Pfam" id="PF00657">
    <property type="entry name" value="Lipase_GDSL"/>
    <property type="match status" value="1"/>
</dbReference>
<evidence type="ECO:0000313" key="5">
    <source>
        <dbReference type="EMBL" id="KAK1386712.1"/>
    </source>
</evidence>
<organism evidence="5 6">
    <name type="scientific">Heracleum sosnowskyi</name>
    <dbReference type="NCBI Taxonomy" id="360622"/>
    <lineage>
        <taxon>Eukaryota</taxon>
        <taxon>Viridiplantae</taxon>
        <taxon>Streptophyta</taxon>
        <taxon>Embryophyta</taxon>
        <taxon>Tracheophyta</taxon>
        <taxon>Spermatophyta</taxon>
        <taxon>Magnoliopsida</taxon>
        <taxon>eudicotyledons</taxon>
        <taxon>Gunneridae</taxon>
        <taxon>Pentapetalae</taxon>
        <taxon>asterids</taxon>
        <taxon>campanulids</taxon>
        <taxon>Apiales</taxon>
        <taxon>Apiaceae</taxon>
        <taxon>Apioideae</taxon>
        <taxon>apioid superclade</taxon>
        <taxon>Tordylieae</taxon>
        <taxon>Tordyliinae</taxon>
        <taxon>Heracleum</taxon>
    </lineage>
</organism>
<reference evidence="5" key="1">
    <citation type="submission" date="2023-02" db="EMBL/GenBank/DDBJ databases">
        <title>Genome of toxic invasive species Heracleum sosnowskyi carries increased number of genes despite the absence of recent whole-genome duplications.</title>
        <authorList>
            <person name="Schelkunov M."/>
            <person name="Shtratnikova V."/>
            <person name="Makarenko M."/>
            <person name="Klepikova A."/>
            <person name="Omelchenko D."/>
            <person name="Novikova G."/>
            <person name="Obukhova E."/>
            <person name="Bogdanov V."/>
            <person name="Penin A."/>
            <person name="Logacheva M."/>
        </authorList>
    </citation>
    <scope>NUCLEOTIDE SEQUENCE</scope>
    <source>
        <strain evidence="5">Hsosn_3</strain>
        <tissue evidence="5">Leaf</tissue>
    </source>
</reference>
<proteinExistence type="inferred from homology"/>
<dbReference type="EMBL" id="JAUIZM010000004">
    <property type="protein sequence ID" value="KAK1386712.1"/>
    <property type="molecule type" value="Genomic_DNA"/>
</dbReference>
<reference evidence="5" key="2">
    <citation type="submission" date="2023-05" db="EMBL/GenBank/DDBJ databases">
        <authorList>
            <person name="Schelkunov M.I."/>
        </authorList>
    </citation>
    <scope>NUCLEOTIDE SEQUENCE</scope>
    <source>
        <strain evidence="5">Hsosn_3</strain>
        <tissue evidence="5">Leaf</tissue>
    </source>
</reference>